<organism evidence="2 3">
    <name type="scientific">Candidatus Scatomorpha intestinigallinarum</name>
    <dbReference type="NCBI Taxonomy" id="2840923"/>
    <lineage>
        <taxon>Bacteria</taxon>
        <taxon>Bacillati</taxon>
        <taxon>Bacillota</taxon>
        <taxon>Clostridia</taxon>
        <taxon>Eubacteriales</taxon>
        <taxon>Candidatus Scatomorpha</taxon>
    </lineage>
</organism>
<dbReference type="EMBL" id="DVHH01000056">
    <property type="protein sequence ID" value="HIR54377.1"/>
    <property type="molecule type" value="Genomic_DNA"/>
</dbReference>
<dbReference type="Proteomes" id="UP000824238">
    <property type="component" value="Unassembled WGS sequence"/>
</dbReference>
<feature type="chain" id="PRO_5038361216" evidence="1">
    <location>
        <begin position="22"/>
        <end position="451"/>
    </location>
</feature>
<reference evidence="2" key="2">
    <citation type="journal article" date="2021" name="PeerJ">
        <title>Extensive microbial diversity within the chicken gut microbiome revealed by metagenomics and culture.</title>
        <authorList>
            <person name="Gilroy R."/>
            <person name="Ravi A."/>
            <person name="Getino M."/>
            <person name="Pursley I."/>
            <person name="Horton D.L."/>
            <person name="Alikhan N.F."/>
            <person name="Baker D."/>
            <person name="Gharbi K."/>
            <person name="Hall N."/>
            <person name="Watson M."/>
            <person name="Adriaenssens E.M."/>
            <person name="Foster-Nyarko E."/>
            <person name="Jarju S."/>
            <person name="Secka A."/>
            <person name="Antonio M."/>
            <person name="Oren A."/>
            <person name="Chaudhuri R.R."/>
            <person name="La Ragione R."/>
            <person name="Hildebrand F."/>
            <person name="Pallen M.J."/>
        </authorList>
    </citation>
    <scope>NUCLEOTIDE SEQUENCE</scope>
    <source>
        <strain evidence="2">ChiGjej3B3-7149</strain>
    </source>
</reference>
<evidence type="ECO:0000256" key="1">
    <source>
        <dbReference type="SAM" id="SignalP"/>
    </source>
</evidence>
<dbReference type="AlphaFoldDB" id="A0A9D1DKD0"/>
<evidence type="ECO:0000313" key="2">
    <source>
        <dbReference type="EMBL" id="HIR54377.1"/>
    </source>
</evidence>
<accession>A0A9D1DKD0</accession>
<keyword evidence="1" id="KW-0732">Signal</keyword>
<reference evidence="2" key="1">
    <citation type="submission" date="2020-10" db="EMBL/GenBank/DDBJ databases">
        <authorList>
            <person name="Gilroy R."/>
        </authorList>
    </citation>
    <scope>NUCLEOTIDE SEQUENCE</scope>
    <source>
        <strain evidence="2">ChiGjej3B3-7149</strain>
    </source>
</reference>
<proteinExistence type="predicted"/>
<sequence length="451" mass="49002">MKRAGIIFCVLAVLAVGWMTAANIAVGAVAEDVRFESELRAGSREAAGGVRILGEGVDTTVNDEYMYFDLAYDAGSGVGSCDFSLEGGSRPSQRLHAYDLYIFDQLNSSGSSNGGISLSDLPAPCAAVAARADAGQTLEDTMYLSEVCDYYPLRVNNWGASHLDEELQAAVDEHIRLPVPEDLCVTASITKDAAGKVCKYECRTLQGGRSGVEVQCYNLISSCLVSVRLWQEDEEGITVWQPGPLYHMDTVWNEARNEYEPVPESFRLLSVEVCPDSAVEAPGGGALLLETGAEFCRLTQLSPSGELLTELSFPRLNEDERVYFYLSEDADADWFLIEQGSEVRSFVRGPEGLFASGPVYDLSSAPATEFIPGSWPDSVSYDFDGERLACLTVRGLRFTGAPIVDDPNPTEPRDRILQLAVFSPGALLFAEDLYCTLTTNGVDPRFSVEMG</sequence>
<protein>
    <submittedName>
        <fullName evidence="2">Uncharacterized protein</fullName>
    </submittedName>
</protein>
<evidence type="ECO:0000313" key="3">
    <source>
        <dbReference type="Proteomes" id="UP000824238"/>
    </source>
</evidence>
<gene>
    <name evidence="2" type="ORF">IAD36_02090</name>
</gene>
<name>A0A9D1DKD0_9FIRM</name>
<feature type="signal peptide" evidence="1">
    <location>
        <begin position="1"/>
        <end position="21"/>
    </location>
</feature>
<comment type="caution">
    <text evidence="2">The sequence shown here is derived from an EMBL/GenBank/DDBJ whole genome shotgun (WGS) entry which is preliminary data.</text>
</comment>